<protein>
    <submittedName>
        <fullName evidence="2">GNAT family N-acetyltransferase</fullName>
    </submittedName>
</protein>
<gene>
    <name evidence="2" type="ORF">KV110_40230</name>
</gene>
<name>A0ABX8RQA2_NOCIO</name>
<evidence type="ECO:0000313" key="2">
    <source>
        <dbReference type="EMBL" id="QXN91466.1"/>
    </source>
</evidence>
<dbReference type="Proteomes" id="UP000694257">
    <property type="component" value="Chromosome"/>
</dbReference>
<sequence length="183" mass="20027">MAEQLPSWPSAPPTCGAIVLREYTEADAHLAIELGEDPYIPLIGSLPASPTAGQAREWIQRQRGHHAEGTGFAFAIADAETDTAVGGIGLWLQDLPRGRAIVGYSVSPRHRGRGIATSALKALTTFAWTIPTLHRIELYIEPWNISSIRVAESAAYLREGLLHSHQEIGGRRRDMLLYATIRP</sequence>
<dbReference type="Pfam" id="PF13302">
    <property type="entry name" value="Acetyltransf_3"/>
    <property type="match status" value="1"/>
</dbReference>
<dbReference type="EMBL" id="CP078145">
    <property type="protein sequence ID" value="QXN91466.1"/>
    <property type="molecule type" value="Genomic_DNA"/>
</dbReference>
<dbReference type="CDD" id="cd04301">
    <property type="entry name" value="NAT_SF"/>
    <property type="match status" value="1"/>
</dbReference>
<keyword evidence="3" id="KW-1185">Reference proteome</keyword>
<evidence type="ECO:0000259" key="1">
    <source>
        <dbReference type="PROSITE" id="PS51186"/>
    </source>
</evidence>
<dbReference type="InterPro" id="IPR000182">
    <property type="entry name" value="GNAT_dom"/>
</dbReference>
<organism evidence="2 3">
    <name type="scientific">Nocardia iowensis</name>
    <dbReference type="NCBI Taxonomy" id="204891"/>
    <lineage>
        <taxon>Bacteria</taxon>
        <taxon>Bacillati</taxon>
        <taxon>Actinomycetota</taxon>
        <taxon>Actinomycetes</taxon>
        <taxon>Mycobacteriales</taxon>
        <taxon>Nocardiaceae</taxon>
        <taxon>Nocardia</taxon>
    </lineage>
</organism>
<dbReference type="PANTHER" id="PTHR43441">
    <property type="entry name" value="RIBOSOMAL-PROTEIN-SERINE ACETYLTRANSFERASE"/>
    <property type="match status" value="1"/>
</dbReference>
<reference evidence="2 3" key="1">
    <citation type="submission" date="2021-07" db="EMBL/GenBank/DDBJ databases">
        <title>Whole Genome Sequence of Nocardia Iowensis.</title>
        <authorList>
            <person name="Lamm A."/>
            <person name="Collins-Fairclough A.M."/>
            <person name="Bunk B."/>
            <person name="Sproer C."/>
        </authorList>
    </citation>
    <scope>NUCLEOTIDE SEQUENCE [LARGE SCALE GENOMIC DNA]</scope>
    <source>
        <strain evidence="2 3">NRRL 5646</strain>
    </source>
</reference>
<proteinExistence type="predicted"/>
<accession>A0ABX8RQA2</accession>
<feature type="domain" description="N-acetyltransferase" evidence="1">
    <location>
        <begin position="18"/>
        <end position="183"/>
    </location>
</feature>
<evidence type="ECO:0000313" key="3">
    <source>
        <dbReference type="Proteomes" id="UP000694257"/>
    </source>
</evidence>
<dbReference type="InterPro" id="IPR051908">
    <property type="entry name" value="Ribosomal_N-acetyltransferase"/>
</dbReference>
<dbReference type="RefSeq" id="WP_218472320.1">
    <property type="nucleotide sequence ID" value="NZ_BAABJN010000012.1"/>
</dbReference>
<dbReference type="PROSITE" id="PS51186">
    <property type="entry name" value="GNAT"/>
    <property type="match status" value="1"/>
</dbReference>
<dbReference type="PANTHER" id="PTHR43441:SF10">
    <property type="entry name" value="ACETYLTRANSFERASE"/>
    <property type="match status" value="1"/>
</dbReference>